<gene>
    <name evidence="12" type="ORF">BJ508DRAFT_324889</name>
</gene>
<sequence>MSSPTEKNSSPSAIASPAISTPTLISSETSSLHNSSAYDLVCVGFGPASLAIAVALHETKFEQPPRVLFIEKQKQYQWHSGMMIPGSRMQISFIKDFATLRNPRSFFTFLNYLNENGRLVNFTNLDTFLPLREEYNDYMQWVASFFEDKVAYGEEVLSVEPLKENGETVEGFTITSKNADGKTESRTAKNVVVATGGKPFFPPTLPESESRIIHSAQYMYRVGDVLPDRNAPYKVAVVGAGQSAAEIYKDFHSRYPNCKSQLIFKAAALRPSDDSPFVNEIFDPSRVTPLYNLPAEIRQAAIKADKATNYGVVRLELIEKLYWEQYEQRLWIGQDETQWPHRILDHQEILGSRSEKEGVVVRRRDTRTGEIVEETYDAIVVATGYRRDMYKEILKNSADILPKDESGATVWNVGRNYGLHFNQGVLGKGVGVWLQGSCEFTHGLSDSLLSILAVRAGEIVQSVFGKAPITPGLKTAENLAPPHRAVKAVEYKQQSRPVAAAPAAAAPLKPTASRRKSHGGDKEKKDSCVIC</sequence>
<reference evidence="12 13" key="1">
    <citation type="journal article" date="2018" name="Nat. Ecol. Evol.">
        <title>Pezizomycetes genomes reveal the molecular basis of ectomycorrhizal truffle lifestyle.</title>
        <authorList>
            <person name="Murat C."/>
            <person name="Payen T."/>
            <person name="Noel B."/>
            <person name="Kuo A."/>
            <person name="Morin E."/>
            <person name="Chen J."/>
            <person name="Kohler A."/>
            <person name="Krizsan K."/>
            <person name="Balestrini R."/>
            <person name="Da Silva C."/>
            <person name="Montanini B."/>
            <person name="Hainaut M."/>
            <person name="Levati E."/>
            <person name="Barry K.W."/>
            <person name="Belfiori B."/>
            <person name="Cichocki N."/>
            <person name="Clum A."/>
            <person name="Dockter R.B."/>
            <person name="Fauchery L."/>
            <person name="Guy J."/>
            <person name="Iotti M."/>
            <person name="Le Tacon F."/>
            <person name="Lindquist E.A."/>
            <person name="Lipzen A."/>
            <person name="Malagnac F."/>
            <person name="Mello A."/>
            <person name="Molinier V."/>
            <person name="Miyauchi S."/>
            <person name="Poulain J."/>
            <person name="Riccioni C."/>
            <person name="Rubini A."/>
            <person name="Sitrit Y."/>
            <person name="Splivallo R."/>
            <person name="Traeger S."/>
            <person name="Wang M."/>
            <person name="Zifcakova L."/>
            <person name="Wipf D."/>
            <person name="Zambonelli A."/>
            <person name="Paolocci F."/>
            <person name="Nowrousian M."/>
            <person name="Ottonello S."/>
            <person name="Baldrian P."/>
            <person name="Spatafora J.W."/>
            <person name="Henrissat B."/>
            <person name="Nagy L.G."/>
            <person name="Aury J.M."/>
            <person name="Wincker P."/>
            <person name="Grigoriev I.V."/>
            <person name="Bonfante P."/>
            <person name="Martin F.M."/>
        </authorList>
    </citation>
    <scope>NUCLEOTIDE SEQUENCE [LARGE SCALE GENOMIC DNA]</scope>
    <source>
        <strain evidence="12 13">RN42</strain>
    </source>
</reference>
<evidence type="ECO:0000313" key="13">
    <source>
        <dbReference type="Proteomes" id="UP000275078"/>
    </source>
</evidence>
<evidence type="ECO:0000256" key="11">
    <source>
        <dbReference type="SAM" id="MobiDB-lite"/>
    </source>
</evidence>
<dbReference type="PANTHER" id="PTHR42802:SF1">
    <property type="entry name" value="L-ORNITHINE N(5)-MONOOXYGENASE"/>
    <property type="match status" value="1"/>
</dbReference>
<evidence type="ECO:0000256" key="3">
    <source>
        <dbReference type="ARBA" id="ARBA00007588"/>
    </source>
</evidence>
<accession>A0A3N4IE92</accession>
<protein>
    <recommendedName>
        <fullName evidence="4">L-ornithine N(5)-monooxygenase [NAD(P)H]</fullName>
        <ecNumber evidence="4">1.14.13.196</ecNumber>
    </recommendedName>
</protein>
<comment type="catalytic activity">
    <reaction evidence="9">
        <text>L-ornithine + NADPH + O2 = N(5)-hydroxy-L-ornithine + NADP(+) + H2O</text>
        <dbReference type="Rhea" id="RHEA:41508"/>
        <dbReference type="ChEBI" id="CHEBI:15377"/>
        <dbReference type="ChEBI" id="CHEBI:15379"/>
        <dbReference type="ChEBI" id="CHEBI:46911"/>
        <dbReference type="ChEBI" id="CHEBI:57783"/>
        <dbReference type="ChEBI" id="CHEBI:58349"/>
        <dbReference type="ChEBI" id="CHEBI:78275"/>
        <dbReference type="EC" id="1.14.13.196"/>
    </reaction>
</comment>
<keyword evidence="8" id="KW-0560">Oxidoreductase</keyword>
<evidence type="ECO:0000256" key="10">
    <source>
        <dbReference type="ARBA" id="ARBA00049248"/>
    </source>
</evidence>
<evidence type="ECO:0000313" key="12">
    <source>
        <dbReference type="EMBL" id="RPA83008.1"/>
    </source>
</evidence>
<keyword evidence="5" id="KW-0285">Flavoprotein</keyword>
<comment type="cofactor">
    <cofactor evidence="1">
        <name>FAD</name>
        <dbReference type="ChEBI" id="CHEBI:57692"/>
    </cofactor>
</comment>
<dbReference type="PANTHER" id="PTHR42802">
    <property type="entry name" value="MONOOXYGENASE"/>
    <property type="match status" value="1"/>
</dbReference>
<dbReference type="STRING" id="1160509.A0A3N4IE92"/>
<comment type="catalytic activity">
    <reaction evidence="10">
        <text>L-ornithine + NADH + O2 = N(5)-hydroxy-L-ornithine + NAD(+) + H2O</text>
        <dbReference type="Rhea" id="RHEA:41512"/>
        <dbReference type="ChEBI" id="CHEBI:15377"/>
        <dbReference type="ChEBI" id="CHEBI:15379"/>
        <dbReference type="ChEBI" id="CHEBI:46911"/>
        <dbReference type="ChEBI" id="CHEBI:57540"/>
        <dbReference type="ChEBI" id="CHEBI:57945"/>
        <dbReference type="ChEBI" id="CHEBI:78275"/>
        <dbReference type="EC" id="1.14.13.196"/>
    </reaction>
</comment>
<dbReference type="InterPro" id="IPR025700">
    <property type="entry name" value="Lys/Orn_oxygenase"/>
</dbReference>
<evidence type="ECO:0000256" key="8">
    <source>
        <dbReference type="ARBA" id="ARBA00023002"/>
    </source>
</evidence>
<comment type="pathway">
    <text evidence="2">Siderophore biosynthesis.</text>
</comment>
<dbReference type="GO" id="GO:0006879">
    <property type="term" value="P:intracellular iron ion homeostasis"/>
    <property type="evidence" value="ECO:0007669"/>
    <property type="project" value="TreeGrafter"/>
</dbReference>
<dbReference type="AlphaFoldDB" id="A0A3N4IE92"/>
<dbReference type="EC" id="1.14.13.196" evidence="4"/>
<dbReference type="OrthoDB" id="3519933at2759"/>
<dbReference type="Pfam" id="PF13434">
    <property type="entry name" value="Lys_Orn_oxgnase"/>
    <property type="match status" value="1"/>
</dbReference>
<dbReference type="Proteomes" id="UP000275078">
    <property type="component" value="Unassembled WGS sequence"/>
</dbReference>
<name>A0A3N4IE92_ASCIM</name>
<keyword evidence="7" id="KW-0521">NADP</keyword>
<evidence type="ECO:0000256" key="4">
    <source>
        <dbReference type="ARBA" id="ARBA00012881"/>
    </source>
</evidence>
<dbReference type="Gene3D" id="3.50.50.60">
    <property type="entry name" value="FAD/NAD(P)-binding domain"/>
    <property type="match status" value="1"/>
</dbReference>
<evidence type="ECO:0000256" key="6">
    <source>
        <dbReference type="ARBA" id="ARBA00022827"/>
    </source>
</evidence>
<evidence type="ECO:0000256" key="5">
    <source>
        <dbReference type="ARBA" id="ARBA00022630"/>
    </source>
</evidence>
<evidence type="ECO:0000256" key="1">
    <source>
        <dbReference type="ARBA" id="ARBA00001974"/>
    </source>
</evidence>
<keyword evidence="6" id="KW-0274">FAD</keyword>
<evidence type="ECO:0000256" key="9">
    <source>
        <dbReference type="ARBA" id="ARBA00047598"/>
    </source>
</evidence>
<dbReference type="InterPro" id="IPR036188">
    <property type="entry name" value="FAD/NAD-bd_sf"/>
</dbReference>
<feature type="compositionally biased region" description="Basic and acidic residues" evidence="11">
    <location>
        <begin position="518"/>
        <end position="531"/>
    </location>
</feature>
<dbReference type="GO" id="GO:0016491">
    <property type="term" value="F:oxidoreductase activity"/>
    <property type="evidence" value="ECO:0007669"/>
    <property type="project" value="UniProtKB-KW"/>
</dbReference>
<feature type="region of interest" description="Disordered" evidence="11">
    <location>
        <begin position="490"/>
        <end position="531"/>
    </location>
</feature>
<dbReference type="PRINTS" id="PR00368">
    <property type="entry name" value="FADPNR"/>
</dbReference>
<evidence type="ECO:0000256" key="2">
    <source>
        <dbReference type="ARBA" id="ARBA00004924"/>
    </source>
</evidence>
<dbReference type="EMBL" id="ML119667">
    <property type="protein sequence ID" value="RPA83008.1"/>
    <property type="molecule type" value="Genomic_DNA"/>
</dbReference>
<comment type="similarity">
    <text evidence="3">Belongs to the lysine N(6)-hydroxylase/L-ornithine N(5)-oxygenase family.</text>
</comment>
<organism evidence="12 13">
    <name type="scientific">Ascobolus immersus RN42</name>
    <dbReference type="NCBI Taxonomy" id="1160509"/>
    <lineage>
        <taxon>Eukaryota</taxon>
        <taxon>Fungi</taxon>
        <taxon>Dikarya</taxon>
        <taxon>Ascomycota</taxon>
        <taxon>Pezizomycotina</taxon>
        <taxon>Pezizomycetes</taxon>
        <taxon>Pezizales</taxon>
        <taxon>Ascobolaceae</taxon>
        <taxon>Ascobolus</taxon>
    </lineage>
</organism>
<keyword evidence="13" id="KW-1185">Reference proteome</keyword>
<evidence type="ECO:0000256" key="7">
    <source>
        <dbReference type="ARBA" id="ARBA00022857"/>
    </source>
</evidence>
<proteinExistence type="inferred from homology"/>
<dbReference type="SUPFAM" id="SSF51905">
    <property type="entry name" value="FAD/NAD(P)-binding domain"/>
    <property type="match status" value="1"/>
</dbReference>